<dbReference type="AlphaFoldDB" id="A0A0C3QNF7"/>
<dbReference type="SUPFAM" id="SSF47933">
    <property type="entry name" value="ERP29 C domain-like"/>
    <property type="match status" value="1"/>
</dbReference>
<proteinExistence type="inferred from homology"/>
<evidence type="ECO:0000256" key="6">
    <source>
        <dbReference type="ARBA" id="ARBA00023157"/>
    </source>
</evidence>
<dbReference type="NCBIfam" id="TIGR01126">
    <property type="entry name" value="pdi_dom"/>
    <property type="match status" value="1"/>
</dbReference>
<protein>
    <recommendedName>
        <fullName evidence="3">protein disulfide-isomerase</fullName>
        <ecNumber evidence="3">5.3.4.1</ecNumber>
    </recommendedName>
</protein>
<dbReference type="Gene3D" id="3.40.30.10">
    <property type="entry name" value="Glutaredoxin"/>
    <property type="match status" value="2"/>
</dbReference>
<dbReference type="STRING" id="1051891.A0A0C3QNF7"/>
<keyword evidence="7" id="KW-0413">Isomerase</keyword>
<dbReference type="Proteomes" id="UP000054248">
    <property type="component" value="Unassembled WGS sequence"/>
</dbReference>
<dbReference type="GO" id="GO:0005783">
    <property type="term" value="C:endoplasmic reticulum"/>
    <property type="evidence" value="ECO:0007669"/>
    <property type="project" value="InterPro"/>
</dbReference>
<comment type="catalytic activity">
    <reaction evidence="1">
        <text>Catalyzes the rearrangement of -S-S- bonds in proteins.</text>
        <dbReference type="EC" id="5.3.4.1"/>
    </reaction>
</comment>
<dbReference type="CDD" id="cd02998">
    <property type="entry name" value="PDI_a_ERp38"/>
    <property type="match status" value="1"/>
</dbReference>
<evidence type="ECO:0000256" key="8">
    <source>
        <dbReference type="ARBA" id="ARBA00023284"/>
    </source>
</evidence>
<reference evidence="12 13" key="1">
    <citation type="submission" date="2014-04" db="EMBL/GenBank/DDBJ databases">
        <authorList>
            <consortium name="DOE Joint Genome Institute"/>
            <person name="Kuo A."/>
            <person name="Girlanda M."/>
            <person name="Perotto S."/>
            <person name="Kohler A."/>
            <person name="Nagy L.G."/>
            <person name="Floudas D."/>
            <person name="Copeland A."/>
            <person name="Barry K.W."/>
            <person name="Cichocki N."/>
            <person name="Veneault-Fourrey C."/>
            <person name="LaButti K."/>
            <person name="Lindquist E.A."/>
            <person name="Lipzen A."/>
            <person name="Lundell T."/>
            <person name="Morin E."/>
            <person name="Murat C."/>
            <person name="Sun H."/>
            <person name="Tunlid A."/>
            <person name="Henrissat B."/>
            <person name="Grigoriev I.V."/>
            <person name="Hibbett D.S."/>
            <person name="Martin F."/>
            <person name="Nordberg H.P."/>
            <person name="Cantor M.N."/>
            <person name="Hua S.X."/>
        </authorList>
    </citation>
    <scope>NUCLEOTIDE SEQUENCE [LARGE SCALE GENOMIC DNA]</scope>
    <source>
        <strain evidence="12 13">MUT 4182</strain>
    </source>
</reference>
<feature type="signal peptide" evidence="10">
    <location>
        <begin position="1"/>
        <end position="17"/>
    </location>
</feature>
<evidence type="ECO:0000259" key="11">
    <source>
        <dbReference type="PROSITE" id="PS51352"/>
    </source>
</evidence>
<dbReference type="EC" id="5.3.4.1" evidence="3"/>
<dbReference type="Gene3D" id="1.20.1150.12">
    <property type="entry name" value="Endoplasmic reticulum resident protein 29, C-terminal domain"/>
    <property type="match status" value="1"/>
</dbReference>
<feature type="chain" id="PRO_5002177527" description="protein disulfide-isomerase" evidence="10">
    <location>
        <begin position="18"/>
        <end position="374"/>
    </location>
</feature>
<evidence type="ECO:0000313" key="12">
    <source>
        <dbReference type="EMBL" id="KIO34735.1"/>
    </source>
</evidence>
<dbReference type="InterPro" id="IPR036249">
    <property type="entry name" value="Thioredoxin-like_sf"/>
</dbReference>
<dbReference type="InterPro" id="IPR051063">
    <property type="entry name" value="PDI"/>
</dbReference>
<dbReference type="InterPro" id="IPR017937">
    <property type="entry name" value="Thioredoxin_CS"/>
</dbReference>
<evidence type="ECO:0000256" key="5">
    <source>
        <dbReference type="ARBA" id="ARBA00022737"/>
    </source>
</evidence>
<sequence length="374" mass="41114">MIVPLALLAALAPSVLANVMILDSKNFTENIGQGKPALVEFYAPWCGHCKNLAPIYAKLGEAYGHAKDKVIIAQVDADGPGREIGGKQGVASFPTIKWFEANNNVDSTKYEGGRELEDFANFIKEKTGVAARIKVPHSDVVVVDTDSFEKVVMDDTKDVFIAFTAPWCGHCKALKPIWEKVATYYKNDPNVVIAFIDAHAPQNARVREAHEVNAYPTIKLFAKGKKNAPIKYDGYNWEDKIMSFINEQTGLHRAPGGLLDDKAGRVATLDTLAQSLFAAPATTRDAIYAEAKAAAEKLGAEGAYYARVFKKVVEDSEEWVAKETKRLNSIVVKRNAPQSKLDEVKMKLNILSAFVKEKVEEAAEKVAEVVKDEL</sequence>
<dbReference type="InterPro" id="IPR011679">
    <property type="entry name" value="ERp29_C"/>
</dbReference>
<dbReference type="InterPro" id="IPR036356">
    <property type="entry name" value="ERp29_C_sf"/>
</dbReference>
<feature type="domain" description="Thioredoxin" evidence="11">
    <location>
        <begin position="129"/>
        <end position="250"/>
    </location>
</feature>
<evidence type="ECO:0000256" key="1">
    <source>
        <dbReference type="ARBA" id="ARBA00001182"/>
    </source>
</evidence>
<evidence type="ECO:0000256" key="3">
    <source>
        <dbReference type="ARBA" id="ARBA00012723"/>
    </source>
</evidence>
<name>A0A0C3QNF7_9AGAM</name>
<keyword evidence="13" id="KW-1185">Reference proteome</keyword>
<dbReference type="OrthoDB" id="10264505at2759"/>
<dbReference type="GO" id="GO:0006457">
    <property type="term" value="P:protein folding"/>
    <property type="evidence" value="ECO:0007669"/>
    <property type="project" value="TreeGrafter"/>
</dbReference>
<comment type="similarity">
    <text evidence="2 9">Belongs to the protein disulfide isomerase family.</text>
</comment>
<evidence type="ECO:0000256" key="4">
    <source>
        <dbReference type="ARBA" id="ARBA00022729"/>
    </source>
</evidence>
<keyword evidence="8" id="KW-0676">Redox-active center</keyword>
<reference evidence="13" key="2">
    <citation type="submission" date="2015-01" db="EMBL/GenBank/DDBJ databases">
        <title>Evolutionary Origins and Diversification of the Mycorrhizal Mutualists.</title>
        <authorList>
            <consortium name="DOE Joint Genome Institute"/>
            <consortium name="Mycorrhizal Genomics Consortium"/>
            <person name="Kohler A."/>
            <person name="Kuo A."/>
            <person name="Nagy L.G."/>
            <person name="Floudas D."/>
            <person name="Copeland A."/>
            <person name="Barry K.W."/>
            <person name="Cichocki N."/>
            <person name="Veneault-Fourrey C."/>
            <person name="LaButti K."/>
            <person name="Lindquist E.A."/>
            <person name="Lipzen A."/>
            <person name="Lundell T."/>
            <person name="Morin E."/>
            <person name="Murat C."/>
            <person name="Riley R."/>
            <person name="Ohm R."/>
            <person name="Sun H."/>
            <person name="Tunlid A."/>
            <person name="Henrissat B."/>
            <person name="Grigoriev I.V."/>
            <person name="Hibbett D.S."/>
            <person name="Martin F."/>
        </authorList>
    </citation>
    <scope>NUCLEOTIDE SEQUENCE [LARGE SCALE GENOMIC DNA]</scope>
    <source>
        <strain evidence="13">MUT 4182</strain>
    </source>
</reference>
<accession>A0A0C3QNF7</accession>
<dbReference type="InterPro" id="IPR013766">
    <property type="entry name" value="Thioredoxin_domain"/>
</dbReference>
<keyword evidence="4 10" id="KW-0732">Signal</keyword>
<evidence type="ECO:0000256" key="2">
    <source>
        <dbReference type="ARBA" id="ARBA00006347"/>
    </source>
</evidence>
<gene>
    <name evidence="12" type="ORF">M407DRAFT_64110</name>
</gene>
<dbReference type="PANTHER" id="PTHR45672">
    <property type="entry name" value="PROTEIN DISULFIDE-ISOMERASE C17H9.14C-RELATED"/>
    <property type="match status" value="1"/>
</dbReference>
<organism evidence="12 13">
    <name type="scientific">Tulasnella calospora MUT 4182</name>
    <dbReference type="NCBI Taxonomy" id="1051891"/>
    <lineage>
        <taxon>Eukaryota</taxon>
        <taxon>Fungi</taxon>
        <taxon>Dikarya</taxon>
        <taxon>Basidiomycota</taxon>
        <taxon>Agaricomycotina</taxon>
        <taxon>Agaricomycetes</taxon>
        <taxon>Cantharellales</taxon>
        <taxon>Tulasnellaceae</taxon>
        <taxon>Tulasnella</taxon>
    </lineage>
</organism>
<dbReference type="PANTHER" id="PTHR45672:SF11">
    <property type="entry name" value="PROTEIN DISULFIDE-ISOMERASE C17H9.14C"/>
    <property type="match status" value="1"/>
</dbReference>
<dbReference type="PROSITE" id="PS51352">
    <property type="entry name" value="THIOREDOXIN_2"/>
    <property type="match status" value="2"/>
</dbReference>
<dbReference type="InterPro" id="IPR005788">
    <property type="entry name" value="PDI_thioredoxin-like_dom"/>
</dbReference>
<feature type="domain" description="Thioredoxin" evidence="11">
    <location>
        <begin position="6"/>
        <end position="128"/>
    </location>
</feature>
<evidence type="ECO:0000256" key="9">
    <source>
        <dbReference type="RuleBase" id="RU004208"/>
    </source>
</evidence>
<keyword evidence="5" id="KW-0677">Repeat</keyword>
<dbReference type="HOGENOM" id="CLU_038617_1_1_1"/>
<dbReference type="EMBL" id="KN822942">
    <property type="protein sequence ID" value="KIO34735.1"/>
    <property type="molecule type" value="Genomic_DNA"/>
</dbReference>
<dbReference type="Pfam" id="PF00085">
    <property type="entry name" value="Thioredoxin"/>
    <property type="match status" value="2"/>
</dbReference>
<evidence type="ECO:0000313" key="13">
    <source>
        <dbReference type="Proteomes" id="UP000054248"/>
    </source>
</evidence>
<dbReference type="PROSITE" id="PS00194">
    <property type="entry name" value="THIOREDOXIN_1"/>
    <property type="match status" value="2"/>
</dbReference>
<dbReference type="Pfam" id="PF07749">
    <property type="entry name" value="ERp29"/>
    <property type="match status" value="1"/>
</dbReference>
<evidence type="ECO:0000256" key="10">
    <source>
        <dbReference type="SAM" id="SignalP"/>
    </source>
</evidence>
<dbReference type="PRINTS" id="PR00421">
    <property type="entry name" value="THIOREDOXIN"/>
</dbReference>
<dbReference type="SUPFAM" id="SSF52833">
    <property type="entry name" value="Thioredoxin-like"/>
    <property type="match status" value="2"/>
</dbReference>
<evidence type="ECO:0000256" key="7">
    <source>
        <dbReference type="ARBA" id="ARBA00023235"/>
    </source>
</evidence>
<keyword evidence="6" id="KW-1015">Disulfide bond</keyword>
<dbReference type="GO" id="GO:0003756">
    <property type="term" value="F:protein disulfide isomerase activity"/>
    <property type="evidence" value="ECO:0007669"/>
    <property type="project" value="UniProtKB-EC"/>
</dbReference>